<dbReference type="Proteomes" id="UP000270094">
    <property type="component" value="Unassembled WGS sequence"/>
</dbReference>
<sequence>MDPQNGEISRAMRNRSVEIYVSEEQQWYKHPLDVATVMSSPTKHVPLEVSKALCSLSAEKQLHFGALLSELSVPEACRMFGLKNIDSMVDTQNITFAPFEREIGTESYDLWLAKIWKECSGTDTSCALLLALLSTSTAALRNNLFQRVFGDNGE</sequence>
<organism evidence="1 2">
    <name type="scientific">Strongylus vulgaris</name>
    <name type="common">Blood worm</name>
    <dbReference type="NCBI Taxonomy" id="40348"/>
    <lineage>
        <taxon>Eukaryota</taxon>
        <taxon>Metazoa</taxon>
        <taxon>Ecdysozoa</taxon>
        <taxon>Nematoda</taxon>
        <taxon>Chromadorea</taxon>
        <taxon>Rhabditida</taxon>
        <taxon>Rhabditina</taxon>
        <taxon>Rhabditomorpha</taxon>
        <taxon>Strongyloidea</taxon>
        <taxon>Strongylidae</taxon>
        <taxon>Strongylus</taxon>
    </lineage>
</organism>
<name>A0A3P7L350_STRVU</name>
<evidence type="ECO:0000313" key="2">
    <source>
        <dbReference type="Proteomes" id="UP000270094"/>
    </source>
</evidence>
<accession>A0A3P7L350</accession>
<dbReference type="AlphaFoldDB" id="A0A3P7L350"/>
<keyword evidence="2" id="KW-1185">Reference proteome</keyword>
<gene>
    <name evidence="1" type="ORF">SVUK_LOCUS8646</name>
</gene>
<reference evidence="1 2" key="1">
    <citation type="submission" date="2018-11" db="EMBL/GenBank/DDBJ databases">
        <authorList>
            <consortium name="Pathogen Informatics"/>
        </authorList>
    </citation>
    <scope>NUCLEOTIDE SEQUENCE [LARGE SCALE GENOMIC DNA]</scope>
</reference>
<proteinExistence type="predicted"/>
<protein>
    <submittedName>
        <fullName evidence="1">Uncharacterized protein</fullName>
    </submittedName>
</protein>
<dbReference type="OrthoDB" id="5920652at2759"/>
<dbReference type="EMBL" id="UYYB01031784">
    <property type="protein sequence ID" value="VDM73648.1"/>
    <property type="molecule type" value="Genomic_DNA"/>
</dbReference>
<evidence type="ECO:0000313" key="1">
    <source>
        <dbReference type="EMBL" id="VDM73648.1"/>
    </source>
</evidence>